<feature type="compositionally biased region" description="Low complexity" evidence="1">
    <location>
        <begin position="67"/>
        <end position="79"/>
    </location>
</feature>
<dbReference type="AlphaFoldDB" id="A0ABD1D5L2"/>
<protein>
    <submittedName>
        <fullName evidence="2">Uncharacterized protein</fullName>
    </submittedName>
</protein>
<gene>
    <name evidence="2" type="ORF">pipiens_011618</name>
</gene>
<comment type="caution">
    <text evidence="2">The sequence shown here is derived from an EMBL/GenBank/DDBJ whole genome shotgun (WGS) entry which is preliminary data.</text>
</comment>
<reference evidence="2 3" key="1">
    <citation type="submission" date="2024-05" db="EMBL/GenBank/DDBJ databases">
        <title>Culex pipiens pipiens assembly and annotation.</title>
        <authorList>
            <person name="Alout H."/>
            <person name="Durand T."/>
        </authorList>
    </citation>
    <scope>NUCLEOTIDE SEQUENCE [LARGE SCALE GENOMIC DNA]</scope>
    <source>
        <strain evidence="2">HA-2024</strain>
        <tissue evidence="2">Whole body</tissue>
    </source>
</reference>
<dbReference type="Proteomes" id="UP001562425">
    <property type="component" value="Unassembled WGS sequence"/>
</dbReference>
<keyword evidence="3" id="KW-1185">Reference proteome</keyword>
<evidence type="ECO:0000313" key="3">
    <source>
        <dbReference type="Proteomes" id="UP001562425"/>
    </source>
</evidence>
<accession>A0ABD1D5L2</accession>
<organism evidence="2 3">
    <name type="scientific">Culex pipiens pipiens</name>
    <name type="common">Northern house mosquito</name>
    <dbReference type="NCBI Taxonomy" id="38569"/>
    <lineage>
        <taxon>Eukaryota</taxon>
        <taxon>Metazoa</taxon>
        <taxon>Ecdysozoa</taxon>
        <taxon>Arthropoda</taxon>
        <taxon>Hexapoda</taxon>
        <taxon>Insecta</taxon>
        <taxon>Pterygota</taxon>
        <taxon>Neoptera</taxon>
        <taxon>Endopterygota</taxon>
        <taxon>Diptera</taxon>
        <taxon>Nematocera</taxon>
        <taxon>Culicoidea</taxon>
        <taxon>Culicidae</taxon>
        <taxon>Culicinae</taxon>
        <taxon>Culicini</taxon>
        <taxon>Culex</taxon>
        <taxon>Culex</taxon>
    </lineage>
</organism>
<evidence type="ECO:0000313" key="2">
    <source>
        <dbReference type="EMBL" id="KAL1394903.1"/>
    </source>
</evidence>
<evidence type="ECO:0000256" key="1">
    <source>
        <dbReference type="SAM" id="MobiDB-lite"/>
    </source>
</evidence>
<dbReference type="EMBL" id="JBEHCU010007391">
    <property type="protein sequence ID" value="KAL1394903.1"/>
    <property type="molecule type" value="Genomic_DNA"/>
</dbReference>
<proteinExistence type="predicted"/>
<name>A0ABD1D5L2_CULPP</name>
<feature type="region of interest" description="Disordered" evidence="1">
    <location>
        <begin position="67"/>
        <end position="88"/>
    </location>
</feature>
<sequence>MWLNGLCCGGGLCGIGDVLKDHHHQQHQQHEEDGGPGDCGLAAALRGCPGGRCSTCTVMGCTPSILSNSSGGSTSNGQQNRKDSGGIYGGVPASAAVTTTTTTSAATTGNVGIEGSKSVCGGGGGESNGANNNNKLATLASPKKMLGPSSHLGGVPSKATGGASGGREKDCIKKDSIVSITGLGPVSVVSSVLRRPTIGSK</sequence>
<feature type="region of interest" description="Disordered" evidence="1">
    <location>
        <begin position="146"/>
        <end position="169"/>
    </location>
</feature>